<dbReference type="PANTHER" id="PTHR45641:SF19">
    <property type="entry name" value="NEPHROCYSTIN-3"/>
    <property type="match status" value="1"/>
</dbReference>
<dbReference type="Gene3D" id="1.25.40.10">
    <property type="entry name" value="Tetratricopeptide repeat domain"/>
    <property type="match status" value="3"/>
</dbReference>
<dbReference type="SUPFAM" id="SSF52540">
    <property type="entry name" value="P-loop containing nucleoside triphosphate hydrolases"/>
    <property type="match status" value="1"/>
</dbReference>
<dbReference type="SUPFAM" id="SSF48452">
    <property type="entry name" value="TPR-like"/>
    <property type="match status" value="1"/>
</dbReference>
<dbReference type="GO" id="GO:0043531">
    <property type="term" value="F:ADP binding"/>
    <property type="evidence" value="ECO:0007669"/>
    <property type="project" value="InterPro"/>
</dbReference>
<dbReference type="PANTHER" id="PTHR45641">
    <property type="entry name" value="TETRATRICOPEPTIDE REPEAT PROTEIN (AFU_ORTHOLOGUE AFUA_6G03870)"/>
    <property type="match status" value="1"/>
</dbReference>
<dbReference type="InterPro" id="IPR011990">
    <property type="entry name" value="TPR-like_helical_dom_sf"/>
</dbReference>
<dbReference type="Pfam" id="PF13424">
    <property type="entry name" value="TPR_12"/>
    <property type="match status" value="1"/>
</dbReference>
<organism evidence="3">
    <name type="scientific">Magallana gigas</name>
    <name type="common">Pacific oyster</name>
    <name type="synonym">Crassostrea gigas</name>
    <dbReference type="NCBI Taxonomy" id="29159"/>
    <lineage>
        <taxon>Eukaryota</taxon>
        <taxon>Metazoa</taxon>
        <taxon>Spiralia</taxon>
        <taxon>Lophotrochozoa</taxon>
        <taxon>Mollusca</taxon>
        <taxon>Bivalvia</taxon>
        <taxon>Autobranchia</taxon>
        <taxon>Pteriomorphia</taxon>
        <taxon>Ostreida</taxon>
        <taxon>Ostreoidea</taxon>
        <taxon>Ostreidae</taxon>
        <taxon>Magallana</taxon>
    </lineage>
</organism>
<proteinExistence type="predicted"/>
<dbReference type="PROSITE" id="PS50005">
    <property type="entry name" value="TPR"/>
    <property type="match status" value="1"/>
</dbReference>
<evidence type="ECO:0000256" key="2">
    <source>
        <dbReference type="ARBA" id="ARBA00022803"/>
    </source>
</evidence>
<dbReference type="EMBL" id="JH816001">
    <property type="protein sequence ID" value="EKC25992.1"/>
    <property type="molecule type" value="Genomic_DNA"/>
</dbReference>
<dbReference type="InterPro" id="IPR019734">
    <property type="entry name" value="TPR_rpt"/>
</dbReference>
<keyword evidence="2" id="KW-0802">TPR repeat</keyword>
<evidence type="ECO:0000256" key="1">
    <source>
        <dbReference type="ARBA" id="ARBA00022737"/>
    </source>
</evidence>
<protein>
    <submittedName>
        <fullName evidence="3">Uncharacterized protein</fullName>
    </submittedName>
</protein>
<name>K1PPD3_MAGGI</name>
<keyword evidence="1" id="KW-0677">Repeat</keyword>
<dbReference type="InterPro" id="IPR027417">
    <property type="entry name" value="P-loop_NTPase"/>
</dbReference>
<accession>K1PPD3</accession>
<dbReference type="InParanoid" id="K1PPD3"/>
<dbReference type="HOGENOM" id="CLU_408957_0_0_1"/>
<dbReference type="AlphaFoldDB" id="K1PPD3"/>
<reference evidence="3" key="1">
    <citation type="journal article" date="2012" name="Nature">
        <title>The oyster genome reveals stress adaptation and complexity of shell formation.</title>
        <authorList>
            <person name="Zhang G."/>
            <person name="Fang X."/>
            <person name="Guo X."/>
            <person name="Li L."/>
            <person name="Luo R."/>
            <person name="Xu F."/>
            <person name="Yang P."/>
            <person name="Zhang L."/>
            <person name="Wang X."/>
            <person name="Qi H."/>
            <person name="Xiong Z."/>
            <person name="Que H."/>
            <person name="Xie Y."/>
            <person name="Holland P.W."/>
            <person name="Paps J."/>
            <person name="Zhu Y."/>
            <person name="Wu F."/>
            <person name="Chen Y."/>
            <person name="Wang J."/>
            <person name="Peng C."/>
            <person name="Meng J."/>
            <person name="Yang L."/>
            <person name="Liu J."/>
            <person name="Wen B."/>
            <person name="Zhang N."/>
            <person name="Huang Z."/>
            <person name="Zhu Q."/>
            <person name="Feng Y."/>
            <person name="Mount A."/>
            <person name="Hedgecock D."/>
            <person name="Xu Z."/>
            <person name="Liu Y."/>
            <person name="Domazet-Loso T."/>
            <person name="Du Y."/>
            <person name="Sun X."/>
            <person name="Zhang S."/>
            <person name="Liu B."/>
            <person name="Cheng P."/>
            <person name="Jiang X."/>
            <person name="Li J."/>
            <person name="Fan D."/>
            <person name="Wang W."/>
            <person name="Fu W."/>
            <person name="Wang T."/>
            <person name="Wang B."/>
            <person name="Zhang J."/>
            <person name="Peng Z."/>
            <person name="Li Y."/>
            <person name="Li N."/>
            <person name="Wang J."/>
            <person name="Chen M."/>
            <person name="He Y."/>
            <person name="Tan F."/>
            <person name="Song X."/>
            <person name="Zheng Q."/>
            <person name="Huang R."/>
            <person name="Yang H."/>
            <person name="Du X."/>
            <person name="Chen L."/>
            <person name="Yang M."/>
            <person name="Gaffney P.M."/>
            <person name="Wang S."/>
            <person name="Luo L."/>
            <person name="She Z."/>
            <person name="Ming Y."/>
            <person name="Huang W."/>
            <person name="Zhang S."/>
            <person name="Huang B."/>
            <person name="Zhang Y."/>
            <person name="Qu T."/>
            <person name="Ni P."/>
            <person name="Miao G."/>
            <person name="Wang J."/>
            <person name="Wang Q."/>
            <person name="Steinberg C.E."/>
            <person name="Wang H."/>
            <person name="Li N."/>
            <person name="Qian L."/>
            <person name="Zhang G."/>
            <person name="Li Y."/>
            <person name="Yang H."/>
            <person name="Liu X."/>
            <person name="Wang J."/>
            <person name="Yin Y."/>
            <person name="Wang J."/>
        </authorList>
    </citation>
    <scope>NUCLEOTIDE SEQUENCE [LARGE SCALE GENOMIC DNA]</scope>
    <source>
        <strain evidence="3">05x7-T-G4-1.051#20</strain>
    </source>
</reference>
<sequence>MGMMFFKECLRLTQQHKNKYDSSKVLSGLGSVITNIKGDYILGEHHYRNALRIRQGGQTVRDCSLAFLYQSLGWNLGCQGKSQQAIVFLEKALTIEIELGMSLENLILNTLQSLALFHLDLDHMDIGEKYQLEALRRRRQAIGTDMHPILGAMLNNVGEMYQKKGHISQAEQYFRRGLEIKTQTNAAWKSIALSEVNVANILTESGRPDEALEVLDSSMKRAGKFQNIYEDIRSLISECFGKAFMEKRMHKEAVGHFRKAVRRHGCSQSRDYGVLNSQCLLAECLIGLKKHEEAIDLINSALRQKDAAIRHKPSTLNILRCYRILRNAQSAIVVIVYGLRAIGKSSIVRQICHRIQDFEVEWVDLKNVGEGIKILEPLASSILKESLSLLGNEDIHEVFDGLVKRILNTLKNSQTKHLIVFENMEDVVESELSVYMENVIYSLAGLKNTRILATSTTKLPLAQHPDIFEMTLGPLSLKDSQDLLCKLCPSLEKNQKFYKIVDLCEGLPLVLQMTAAEIDAGDLTVEEIIYLLSQCRLKLLSQEFYPSTERLAPVYLAFLHRMSKPLQEKLSIINYIPGTFDEKEALEMMVVRGRFCRIFSKILQELENKSFTSDYQWALCQLNLEQQNFNKLLTDVFHCTSDTYQVFVNIASFQFNTTSPTFLFNSPDSYGK</sequence>
<dbReference type="SMART" id="SM00028">
    <property type="entry name" value="TPR"/>
    <property type="match status" value="4"/>
</dbReference>
<dbReference type="Gene3D" id="3.40.50.300">
    <property type="entry name" value="P-loop containing nucleotide triphosphate hydrolases"/>
    <property type="match status" value="1"/>
</dbReference>
<gene>
    <name evidence="3" type="ORF">CGI_10016501</name>
</gene>
<evidence type="ECO:0000313" key="3">
    <source>
        <dbReference type="EMBL" id="EKC25992.1"/>
    </source>
</evidence>